<dbReference type="Proteomes" id="UP001408789">
    <property type="component" value="Unassembled WGS sequence"/>
</dbReference>
<name>A0AAP0D7T5_9ASTR</name>
<dbReference type="Gene3D" id="1.10.150.240">
    <property type="entry name" value="Putative phosphatase, domain 2"/>
    <property type="match status" value="1"/>
</dbReference>
<dbReference type="PANTHER" id="PTHR42896:SF3">
    <property type="entry name" value="PROTEIN, PUTATIVE, EXPRESSED-RELATED"/>
    <property type="match status" value="1"/>
</dbReference>
<keyword evidence="2" id="KW-1185">Reference proteome</keyword>
<gene>
    <name evidence="1" type="ORF">SSX86_014801</name>
</gene>
<evidence type="ECO:0008006" key="3">
    <source>
        <dbReference type="Google" id="ProtNLM"/>
    </source>
</evidence>
<sequence>MRLAALETASLCAIIRPSTIIPAAGSITGAVTSYNRKFDAQCLTFSPPTCSYRHKSRQLNSRVNAANASSGSGSNDPDDSTKQLAVLLEIDGVLMDVYRYCNREAFNLAFKKMGLDCAHWTEPIYLDLVRKCLGGEEEMLTLYFNKIGWPTSLPTNEKGSFMKRVLRDKCGWYNDFAVCSNMPINNGTCWQQNALEELVTSKSLPLRPGVEEFIDDAHKEGVPVVVLASYSRSGERVARPIIEKLGKDRMSKMKIVGELEVEQSFYGQLVLGKGVTSSLDEQLLNEARKAASSEKQKVAKEVASLLKLSVDIDTTSSESKQKIVAALRAGAEYAQVPVPDCVLVAGSLPGVAAAEQIGMPCVVLRSRLTSRAEFPSAKAILDGFGAPDLTISRLRLMRSS</sequence>
<dbReference type="InterPro" id="IPR023214">
    <property type="entry name" value="HAD_sf"/>
</dbReference>
<dbReference type="PANTHER" id="PTHR42896">
    <property type="entry name" value="XYLULOSE-1,5-BISPHOSPHATE (XUBP) PHOSPHATASE"/>
    <property type="match status" value="1"/>
</dbReference>
<dbReference type="InterPro" id="IPR036412">
    <property type="entry name" value="HAD-like_sf"/>
</dbReference>
<comment type="caution">
    <text evidence="1">The sequence shown here is derived from an EMBL/GenBank/DDBJ whole genome shotgun (WGS) entry which is preliminary data.</text>
</comment>
<reference evidence="1 2" key="1">
    <citation type="submission" date="2024-04" db="EMBL/GenBank/DDBJ databases">
        <title>The reference genome of an endangered Asteraceae, Deinandra increscens subsp. villosa, native to the Central Coast of California.</title>
        <authorList>
            <person name="Guilliams M."/>
            <person name="Hasenstab-Lehman K."/>
            <person name="Meyer R."/>
            <person name="Mcevoy S."/>
        </authorList>
    </citation>
    <scope>NUCLEOTIDE SEQUENCE [LARGE SCALE GENOMIC DNA]</scope>
    <source>
        <tissue evidence="1">Leaf</tissue>
    </source>
</reference>
<accession>A0AAP0D7T5</accession>
<dbReference type="InterPro" id="IPR023198">
    <property type="entry name" value="PGP-like_dom2"/>
</dbReference>
<dbReference type="EMBL" id="JBCNJP010000015">
    <property type="protein sequence ID" value="KAK9067472.1"/>
    <property type="molecule type" value="Genomic_DNA"/>
</dbReference>
<organism evidence="1 2">
    <name type="scientific">Deinandra increscens subsp. villosa</name>
    <dbReference type="NCBI Taxonomy" id="3103831"/>
    <lineage>
        <taxon>Eukaryota</taxon>
        <taxon>Viridiplantae</taxon>
        <taxon>Streptophyta</taxon>
        <taxon>Embryophyta</taxon>
        <taxon>Tracheophyta</taxon>
        <taxon>Spermatophyta</taxon>
        <taxon>Magnoliopsida</taxon>
        <taxon>eudicotyledons</taxon>
        <taxon>Gunneridae</taxon>
        <taxon>Pentapetalae</taxon>
        <taxon>asterids</taxon>
        <taxon>campanulids</taxon>
        <taxon>Asterales</taxon>
        <taxon>Asteraceae</taxon>
        <taxon>Asteroideae</taxon>
        <taxon>Heliantheae alliance</taxon>
        <taxon>Madieae</taxon>
        <taxon>Madiinae</taxon>
        <taxon>Deinandra</taxon>
    </lineage>
</organism>
<evidence type="ECO:0000313" key="1">
    <source>
        <dbReference type="EMBL" id="KAK9067472.1"/>
    </source>
</evidence>
<evidence type="ECO:0000313" key="2">
    <source>
        <dbReference type="Proteomes" id="UP001408789"/>
    </source>
</evidence>
<dbReference type="GO" id="GO:0016787">
    <property type="term" value="F:hydrolase activity"/>
    <property type="evidence" value="ECO:0007669"/>
    <property type="project" value="InterPro"/>
</dbReference>
<proteinExistence type="predicted"/>
<dbReference type="SUPFAM" id="SSF56784">
    <property type="entry name" value="HAD-like"/>
    <property type="match status" value="1"/>
</dbReference>
<dbReference type="InterPro" id="IPR044999">
    <property type="entry name" value="CbbY-like"/>
</dbReference>
<dbReference type="AlphaFoldDB" id="A0AAP0D7T5"/>
<protein>
    <recommendedName>
        <fullName evidence="3">Haloacid dehalogenase-like hydrolase domain-containing protein</fullName>
    </recommendedName>
</protein>
<dbReference type="Gene3D" id="3.40.50.1000">
    <property type="entry name" value="HAD superfamily/HAD-like"/>
    <property type="match status" value="1"/>
</dbReference>